<accession>A0ABP6MH08</accession>
<comment type="caution">
    <text evidence="1">The sequence shown here is derived from an EMBL/GenBank/DDBJ whole genome shotgun (WGS) entry which is preliminary data.</text>
</comment>
<dbReference type="InterPro" id="IPR008792">
    <property type="entry name" value="PQQD"/>
</dbReference>
<dbReference type="NCBIfam" id="NF033530">
    <property type="entry name" value="lasso_PqqD_Strm"/>
    <property type="match status" value="1"/>
</dbReference>
<name>A0ABP6MH08_9ACTN</name>
<dbReference type="RefSeq" id="WP_344520515.1">
    <property type="nucleotide sequence ID" value="NZ_BAAAUG010000034.1"/>
</dbReference>
<protein>
    <recommendedName>
        <fullName evidence="3">Coenzyme PQQ synthesis protein D (PqqD)</fullName>
    </recommendedName>
</protein>
<dbReference type="Proteomes" id="UP001501637">
    <property type="component" value="Unassembled WGS sequence"/>
</dbReference>
<dbReference type="Gene3D" id="1.10.10.1150">
    <property type="entry name" value="Coenzyme PQQ synthesis protein D (PqqD)"/>
    <property type="match status" value="1"/>
</dbReference>
<gene>
    <name evidence="1" type="ORF">GCM10010449_22720</name>
</gene>
<sequence>MLKLRDGVSRADTDYGTTLLDEDSGQYWNLNGTGALVLRTLLDGGTQELAVERLTGEYEVDADSARADVSELVEALDSAGLARVEEVPR</sequence>
<dbReference type="InterPro" id="IPR041881">
    <property type="entry name" value="PqqD_sf"/>
</dbReference>
<organism evidence="1 2">
    <name type="scientific">Streptomyces rectiviolaceus</name>
    <dbReference type="NCBI Taxonomy" id="332591"/>
    <lineage>
        <taxon>Bacteria</taxon>
        <taxon>Bacillati</taxon>
        <taxon>Actinomycetota</taxon>
        <taxon>Actinomycetes</taxon>
        <taxon>Kitasatosporales</taxon>
        <taxon>Streptomycetaceae</taxon>
        <taxon>Streptomyces</taxon>
    </lineage>
</organism>
<reference evidence="2" key="1">
    <citation type="journal article" date="2019" name="Int. J. Syst. Evol. Microbiol.">
        <title>The Global Catalogue of Microorganisms (GCM) 10K type strain sequencing project: providing services to taxonomists for standard genome sequencing and annotation.</title>
        <authorList>
            <consortium name="The Broad Institute Genomics Platform"/>
            <consortium name="The Broad Institute Genome Sequencing Center for Infectious Disease"/>
            <person name="Wu L."/>
            <person name="Ma J."/>
        </authorList>
    </citation>
    <scope>NUCLEOTIDE SEQUENCE [LARGE SCALE GENOMIC DNA]</scope>
    <source>
        <strain evidence="2">JCM 9092</strain>
    </source>
</reference>
<keyword evidence="2" id="KW-1185">Reference proteome</keyword>
<dbReference type="Pfam" id="PF05402">
    <property type="entry name" value="PqqD"/>
    <property type="match status" value="1"/>
</dbReference>
<evidence type="ECO:0008006" key="3">
    <source>
        <dbReference type="Google" id="ProtNLM"/>
    </source>
</evidence>
<evidence type="ECO:0000313" key="1">
    <source>
        <dbReference type="EMBL" id="GAA3098884.1"/>
    </source>
</evidence>
<evidence type="ECO:0000313" key="2">
    <source>
        <dbReference type="Proteomes" id="UP001501637"/>
    </source>
</evidence>
<dbReference type="EMBL" id="BAAAUG010000034">
    <property type="protein sequence ID" value="GAA3098884.1"/>
    <property type="molecule type" value="Genomic_DNA"/>
</dbReference>
<proteinExistence type="predicted"/>